<dbReference type="InterPro" id="IPR002397">
    <property type="entry name" value="Cyt_P450_B"/>
</dbReference>
<evidence type="ECO:0000256" key="6">
    <source>
        <dbReference type="SAM" id="Phobius"/>
    </source>
</evidence>
<evidence type="ECO:0000313" key="7">
    <source>
        <dbReference type="EMBL" id="PWZ15048.1"/>
    </source>
</evidence>
<dbReference type="AlphaFoldDB" id="A0A3L6E3K0"/>
<feature type="region of interest" description="Disordered" evidence="5">
    <location>
        <begin position="255"/>
        <end position="301"/>
    </location>
</feature>
<dbReference type="InterPro" id="IPR017972">
    <property type="entry name" value="Cyt_P450_CS"/>
</dbReference>
<keyword evidence="4" id="KW-0503">Monooxygenase</keyword>
<evidence type="ECO:0000256" key="5">
    <source>
        <dbReference type="SAM" id="MobiDB-lite"/>
    </source>
</evidence>
<comment type="caution">
    <text evidence="7">The sequence shown here is derived from an EMBL/GenBank/DDBJ whole genome shotgun (WGS) entry which is preliminary data.</text>
</comment>
<feature type="region of interest" description="Disordered" evidence="5">
    <location>
        <begin position="102"/>
        <end position="138"/>
    </location>
</feature>
<dbReference type="GO" id="GO:0016705">
    <property type="term" value="F:oxidoreductase activity, acting on paired donors, with incorporation or reduction of molecular oxygen"/>
    <property type="evidence" value="ECO:0007669"/>
    <property type="project" value="InterPro"/>
</dbReference>
<evidence type="ECO:0000256" key="3">
    <source>
        <dbReference type="ARBA" id="ARBA00023004"/>
    </source>
</evidence>
<comment type="similarity">
    <text evidence="1 4">Belongs to the cytochrome P450 family.</text>
</comment>
<evidence type="ECO:0000256" key="2">
    <source>
        <dbReference type="ARBA" id="ARBA00022723"/>
    </source>
</evidence>
<proteinExistence type="inferred from homology"/>
<dbReference type="InterPro" id="IPR001128">
    <property type="entry name" value="Cyt_P450"/>
</dbReference>
<keyword evidence="6" id="KW-1133">Transmembrane helix</keyword>
<evidence type="ECO:0000256" key="1">
    <source>
        <dbReference type="ARBA" id="ARBA00010617"/>
    </source>
</evidence>
<protein>
    <submittedName>
        <fullName evidence="7">Abscisic acid 8'-hydroxylase 3</fullName>
    </submittedName>
</protein>
<organism evidence="7">
    <name type="scientific">Zea mays</name>
    <name type="common">Maize</name>
    <dbReference type="NCBI Taxonomy" id="4577"/>
    <lineage>
        <taxon>Eukaryota</taxon>
        <taxon>Viridiplantae</taxon>
        <taxon>Streptophyta</taxon>
        <taxon>Embryophyta</taxon>
        <taxon>Tracheophyta</taxon>
        <taxon>Spermatophyta</taxon>
        <taxon>Magnoliopsida</taxon>
        <taxon>Liliopsida</taxon>
        <taxon>Poales</taxon>
        <taxon>Poaceae</taxon>
        <taxon>PACMAD clade</taxon>
        <taxon>Panicoideae</taxon>
        <taxon>Andropogonodae</taxon>
        <taxon>Andropogoneae</taxon>
        <taxon>Tripsacinae</taxon>
        <taxon>Zea</taxon>
    </lineage>
</organism>
<dbReference type="ExpressionAtlas" id="A0A3L6E3K0">
    <property type="expression patterns" value="baseline and differential"/>
</dbReference>
<dbReference type="SUPFAM" id="SSF48264">
    <property type="entry name" value="Cytochrome P450"/>
    <property type="match status" value="1"/>
</dbReference>
<feature type="compositionally biased region" description="Polar residues" evidence="5">
    <location>
        <begin position="266"/>
        <end position="276"/>
    </location>
</feature>
<sequence>MYGSEVSLANPSPSHICMLDFGDPFRKHHMVCRYRNKPQLPWSAISLPSGVFVICMLVGYIVGAAWSHYDNAKEDCRKMEELKNRQRQPMLLNLRCFGPQAPVQDNSSSTGQPTEPRDFSRDALSTSGIGHDTEDDNLADISPQQVNKLDILSLGLPRLTTELSDDDIRETVYEVLLASLFVRLHENLLCSVFDILEDGQPVEFFFLYSLHIIVSSLEGDEILEIRKQAGMILDWKTSKHLDAIFSAEEGKTGNNKARCFGPQAPVQDNSSSTGQPTEPRDFSRDALSTSGIGHDTEDDNLADISPQQVNKLDILSLGLPRLTTELSDDDIRETVYEVLLASLFVRLHENLLCSVFDILEDGQPVEFFFLYSLHIIVSSLVILESLRMASIISFTFREAVADVEYKGFLIPKGWKVMPLFRNIHHSPDYFQDPHKFDPSRFQVAPRPSTFLPFGHGVHACPGNELAKLEMLVLIHHLVTGYRWQIVGSSDEVEYSPFPVPKHGLPVRLWRQNNPVDRKGRETDDDHVEDIYLV</sequence>
<keyword evidence="6" id="KW-0812">Transmembrane</keyword>
<feature type="transmembrane region" description="Helical" evidence="6">
    <location>
        <begin position="40"/>
        <end position="66"/>
    </location>
</feature>
<gene>
    <name evidence="7" type="primary">CYP707A7_1</name>
    <name evidence="7" type="ORF">Zm00014a_036105</name>
</gene>
<keyword evidence="2 4" id="KW-0479">Metal-binding</keyword>
<dbReference type="GO" id="GO:0004497">
    <property type="term" value="F:monooxygenase activity"/>
    <property type="evidence" value="ECO:0007669"/>
    <property type="project" value="UniProtKB-KW"/>
</dbReference>
<reference evidence="7" key="1">
    <citation type="journal article" date="2018" name="Nat. Genet.">
        <title>Extensive intraspecific gene order and gene structural variations between Mo17 and other maize genomes.</title>
        <authorList>
            <person name="Sun S."/>
            <person name="Zhou Y."/>
            <person name="Chen J."/>
            <person name="Shi J."/>
            <person name="Zhao H."/>
            <person name="Zhao H."/>
            <person name="Song W."/>
            <person name="Zhang M."/>
            <person name="Cui Y."/>
            <person name="Dong X."/>
            <person name="Liu H."/>
            <person name="Ma X."/>
            <person name="Jiao Y."/>
            <person name="Wang B."/>
            <person name="Wei X."/>
            <person name="Stein J.C."/>
            <person name="Glaubitz J.C."/>
            <person name="Lu F."/>
            <person name="Yu G."/>
            <person name="Liang C."/>
            <person name="Fengler K."/>
            <person name="Li B."/>
            <person name="Rafalski A."/>
            <person name="Schnable P.S."/>
            <person name="Ware D.H."/>
            <person name="Buckler E.S."/>
            <person name="Lai J."/>
        </authorList>
    </citation>
    <scope>NUCLEOTIDE SEQUENCE [LARGE SCALE GENOMIC DNA]</scope>
    <source>
        <tissue evidence="7">Seedling</tissue>
    </source>
</reference>
<dbReference type="EMBL" id="NCVQ01000008">
    <property type="protein sequence ID" value="PWZ15048.1"/>
    <property type="molecule type" value="Genomic_DNA"/>
</dbReference>
<dbReference type="Gene3D" id="1.10.630.10">
    <property type="entry name" value="Cytochrome P450"/>
    <property type="match status" value="1"/>
</dbReference>
<name>A0A3L6E3K0_MAIZE</name>
<feature type="compositionally biased region" description="Polar residues" evidence="5">
    <location>
        <begin position="103"/>
        <end position="113"/>
    </location>
</feature>
<keyword evidence="4" id="KW-0560">Oxidoreductase</keyword>
<dbReference type="PANTHER" id="PTHR24286:SF376">
    <property type="entry name" value="ABSCISIC ACID 8'-HYDROXYLASE 4"/>
    <property type="match status" value="1"/>
</dbReference>
<dbReference type="PROSITE" id="PS00086">
    <property type="entry name" value="CYTOCHROME_P450"/>
    <property type="match status" value="1"/>
</dbReference>
<keyword evidence="6" id="KW-0472">Membrane</keyword>
<dbReference type="InterPro" id="IPR036396">
    <property type="entry name" value="Cyt_P450_sf"/>
</dbReference>
<keyword evidence="3 4" id="KW-0408">Iron</keyword>
<dbReference type="Proteomes" id="UP000251960">
    <property type="component" value="Chromosome 7"/>
</dbReference>
<dbReference type="GO" id="GO:0005506">
    <property type="term" value="F:iron ion binding"/>
    <property type="evidence" value="ECO:0007669"/>
    <property type="project" value="InterPro"/>
</dbReference>
<evidence type="ECO:0000256" key="4">
    <source>
        <dbReference type="RuleBase" id="RU000461"/>
    </source>
</evidence>
<dbReference type="PRINTS" id="PR00359">
    <property type="entry name" value="BP450"/>
</dbReference>
<accession>A0A3L6E3K0</accession>
<keyword evidence="4" id="KW-0349">Heme</keyword>
<dbReference type="GO" id="GO:0020037">
    <property type="term" value="F:heme binding"/>
    <property type="evidence" value="ECO:0007669"/>
    <property type="project" value="InterPro"/>
</dbReference>
<dbReference type="PANTHER" id="PTHR24286">
    <property type="entry name" value="CYTOCHROME P450 26"/>
    <property type="match status" value="1"/>
</dbReference>
<dbReference type="Pfam" id="PF00067">
    <property type="entry name" value="p450"/>
    <property type="match status" value="1"/>
</dbReference>